<feature type="compositionally biased region" description="Basic and acidic residues" evidence="1">
    <location>
        <begin position="83"/>
        <end position="140"/>
    </location>
</feature>
<dbReference type="EMBL" id="JBHUMD010000003">
    <property type="protein sequence ID" value="MFD2600601.1"/>
    <property type="molecule type" value="Genomic_DNA"/>
</dbReference>
<gene>
    <name evidence="2" type="ORF">ACFSR3_00915</name>
</gene>
<sequence length="420" mass="48002">MKKKLEAELISIAHRILKLKNRAELDQLQQETLKLYEKISVLRFVEDNFSDVKPTIGHASAEEALEEIYGLEEEPKVHANEVEAAEAKAKEEKAKVAEAEVKEEPKTEEPKPKEVEKEAEGKKEEIKVEESVAEETKAEEPVAIPELETPAEVLEEREEAVVSVFEKEEDSTPEEEEKAADAEVETIAPDADTKIEDSGLSFKLAFEEEEPAKQKEITFEDYKDYVEPEFVKKEDTSAKKVEGKSEEEKVEEPVKEETKEPEYRDWRDWEPTKSEEPKKEEVKEAEGKSEEVKVEESVKEEPKAEPVAEEPKTQNAELKAESTVRGNIATRSDFERPKSLNDALGKMISLGLNDRIAFEKNLFSGSADDLNRVLSQLNTINNYDEAKDFIDNLVKPDYNNWEGKEEYEERFMAIVEKKFA</sequence>
<dbReference type="Proteomes" id="UP001597480">
    <property type="component" value="Unassembled WGS sequence"/>
</dbReference>
<evidence type="ECO:0008006" key="4">
    <source>
        <dbReference type="Google" id="ProtNLM"/>
    </source>
</evidence>
<protein>
    <recommendedName>
        <fullName evidence="4">MJ0042 family finger-like protein</fullName>
    </recommendedName>
</protein>
<name>A0ABW5NND7_9FLAO</name>
<accession>A0ABW5NND7</accession>
<evidence type="ECO:0000256" key="1">
    <source>
        <dbReference type="SAM" id="MobiDB-lite"/>
    </source>
</evidence>
<keyword evidence="3" id="KW-1185">Reference proteome</keyword>
<feature type="region of interest" description="Disordered" evidence="1">
    <location>
        <begin position="83"/>
        <end position="195"/>
    </location>
</feature>
<feature type="region of interest" description="Disordered" evidence="1">
    <location>
        <begin position="229"/>
        <end position="322"/>
    </location>
</feature>
<evidence type="ECO:0000313" key="3">
    <source>
        <dbReference type="Proteomes" id="UP001597480"/>
    </source>
</evidence>
<feature type="compositionally biased region" description="Acidic residues" evidence="1">
    <location>
        <begin position="167"/>
        <end position="184"/>
    </location>
</feature>
<organism evidence="2 3">
    <name type="scientific">Flavobacterium suzhouense</name>
    <dbReference type="NCBI Taxonomy" id="1529638"/>
    <lineage>
        <taxon>Bacteria</taxon>
        <taxon>Pseudomonadati</taxon>
        <taxon>Bacteroidota</taxon>
        <taxon>Flavobacteriia</taxon>
        <taxon>Flavobacteriales</taxon>
        <taxon>Flavobacteriaceae</taxon>
        <taxon>Flavobacterium</taxon>
    </lineage>
</organism>
<reference evidence="3" key="1">
    <citation type="journal article" date="2019" name="Int. J. Syst. Evol. Microbiol.">
        <title>The Global Catalogue of Microorganisms (GCM) 10K type strain sequencing project: providing services to taxonomists for standard genome sequencing and annotation.</title>
        <authorList>
            <consortium name="The Broad Institute Genomics Platform"/>
            <consortium name="The Broad Institute Genome Sequencing Center for Infectious Disease"/>
            <person name="Wu L."/>
            <person name="Ma J."/>
        </authorList>
    </citation>
    <scope>NUCLEOTIDE SEQUENCE [LARGE SCALE GENOMIC DNA]</scope>
    <source>
        <strain evidence="3">KCTC 42107</strain>
    </source>
</reference>
<comment type="caution">
    <text evidence="2">The sequence shown here is derived from an EMBL/GenBank/DDBJ whole genome shotgun (WGS) entry which is preliminary data.</text>
</comment>
<dbReference type="RefSeq" id="WP_379819306.1">
    <property type="nucleotide sequence ID" value="NZ_JBHUMD010000003.1"/>
</dbReference>
<proteinExistence type="predicted"/>
<evidence type="ECO:0000313" key="2">
    <source>
        <dbReference type="EMBL" id="MFD2600601.1"/>
    </source>
</evidence>